<keyword evidence="10 19" id="KW-1133">Transmembrane helix</keyword>
<accession>A0A8T0UVS6</accession>
<evidence type="ECO:0000256" key="12">
    <source>
        <dbReference type="ARBA" id="ARBA00023157"/>
    </source>
</evidence>
<keyword evidence="9 17" id="KW-0067">ATP-binding</keyword>
<keyword evidence="25" id="KW-1185">Reference proteome</keyword>
<keyword evidence="8 17" id="KW-0418">Kinase</keyword>
<dbReference type="GO" id="GO:0048544">
    <property type="term" value="P:recognition of pollen"/>
    <property type="evidence" value="ECO:0007669"/>
    <property type="project" value="InterPro"/>
</dbReference>
<dbReference type="SUPFAM" id="SSF56112">
    <property type="entry name" value="Protein kinase-like (PK-like)"/>
    <property type="match status" value="1"/>
</dbReference>
<evidence type="ECO:0000259" key="21">
    <source>
        <dbReference type="PROSITE" id="PS50011"/>
    </source>
</evidence>
<comment type="subcellular location">
    <subcellularLocation>
        <location evidence="1">Membrane</location>
        <topology evidence="1">Single-pass type I membrane protein</topology>
    </subcellularLocation>
</comment>
<gene>
    <name evidence="24" type="ORF">PVAP13_3KG112800</name>
</gene>
<dbReference type="Pfam" id="PF00954">
    <property type="entry name" value="S_locus_glycop"/>
    <property type="match status" value="1"/>
</dbReference>
<evidence type="ECO:0000256" key="13">
    <source>
        <dbReference type="ARBA" id="ARBA00023170"/>
    </source>
</evidence>
<dbReference type="PROSITE" id="PS50927">
    <property type="entry name" value="BULB_LECTIN"/>
    <property type="match status" value="1"/>
</dbReference>
<dbReference type="GO" id="GO:0005524">
    <property type="term" value="F:ATP binding"/>
    <property type="evidence" value="ECO:0007669"/>
    <property type="project" value="UniProtKB-UniRule"/>
</dbReference>
<feature type="binding site" evidence="18">
    <location>
        <position position="593"/>
    </location>
    <ligand>
        <name>ATP</name>
        <dbReference type="ChEBI" id="CHEBI:30616"/>
    </ligand>
</feature>
<dbReference type="GO" id="GO:0016020">
    <property type="term" value="C:membrane"/>
    <property type="evidence" value="ECO:0007669"/>
    <property type="project" value="UniProtKB-SubCell"/>
</dbReference>
<evidence type="ECO:0000259" key="22">
    <source>
        <dbReference type="PROSITE" id="PS50927"/>
    </source>
</evidence>
<keyword evidence="14" id="KW-0325">Glycoprotein</keyword>
<dbReference type="InterPro" id="IPR036426">
    <property type="entry name" value="Bulb-type_lectin_dom_sf"/>
</dbReference>
<dbReference type="InterPro" id="IPR017441">
    <property type="entry name" value="Protein_kinase_ATP_BS"/>
</dbReference>
<dbReference type="Gene3D" id="1.10.510.10">
    <property type="entry name" value="Transferase(Phosphotransferase) domain 1"/>
    <property type="match status" value="1"/>
</dbReference>
<dbReference type="InterPro" id="IPR008271">
    <property type="entry name" value="Ser/Thr_kinase_AS"/>
</dbReference>
<dbReference type="PANTHER" id="PTHR47974">
    <property type="entry name" value="OS07G0415500 PROTEIN"/>
    <property type="match status" value="1"/>
</dbReference>
<dbReference type="PROSITE" id="PS50948">
    <property type="entry name" value="PAN"/>
    <property type="match status" value="1"/>
</dbReference>
<dbReference type="SMART" id="SM00220">
    <property type="entry name" value="S_TKc"/>
    <property type="match status" value="1"/>
</dbReference>
<evidence type="ECO:0000256" key="5">
    <source>
        <dbReference type="ARBA" id="ARBA00022692"/>
    </source>
</evidence>
<evidence type="ECO:0000256" key="16">
    <source>
        <dbReference type="ARBA" id="ARBA00048679"/>
    </source>
</evidence>
<evidence type="ECO:0000256" key="20">
    <source>
        <dbReference type="SAM" id="SignalP"/>
    </source>
</evidence>
<dbReference type="CDD" id="cd14066">
    <property type="entry name" value="STKc_IRAK"/>
    <property type="match status" value="1"/>
</dbReference>
<evidence type="ECO:0000256" key="2">
    <source>
        <dbReference type="ARBA" id="ARBA00022527"/>
    </source>
</evidence>
<evidence type="ECO:0000256" key="7">
    <source>
        <dbReference type="ARBA" id="ARBA00022741"/>
    </source>
</evidence>
<comment type="catalytic activity">
    <reaction evidence="15 17">
        <text>L-threonyl-[protein] + ATP = O-phospho-L-threonyl-[protein] + ADP + H(+)</text>
        <dbReference type="Rhea" id="RHEA:46608"/>
        <dbReference type="Rhea" id="RHEA-COMP:11060"/>
        <dbReference type="Rhea" id="RHEA-COMP:11605"/>
        <dbReference type="ChEBI" id="CHEBI:15378"/>
        <dbReference type="ChEBI" id="CHEBI:30013"/>
        <dbReference type="ChEBI" id="CHEBI:30616"/>
        <dbReference type="ChEBI" id="CHEBI:61977"/>
        <dbReference type="ChEBI" id="CHEBI:456216"/>
        <dbReference type="EC" id="2.7.11.1"/>
    </reaction>
</comment>
<dbReference type="Gene3D" id="3.30.200.20">
    <property type="entry name" value="Phosphorylase Kinase, domain 1"/>
    <property type="match status" value="1"/>
</dbReference>
<evidence type="ECO:0000256" key="6">
    <source>
        <dbReference type="ARBA" id="ARBA00022729"/>
    </source>
</evidence>
<dbReference type="CDD" id="cd01098">
    <property type="entry name" value="PAN_AP_plant"/>
    <property type="match status" value="1"/>
</dbReference>
<dbReference type="SMART" id="SM00473">
    <property type="entry name" value="PAN_AP"/>
    <property type="match status" value="1"/>
</dbReference>
<evidence type="ECO:0000313" key="25">
    <source>
        <dbReference type="Proteomes" id="UP000823388"/>
    </source>
</evidence>
<dbReference type="GO" id="GO:0051707">
    <property type="term" value="P:response to other organism"/>
    <property type="evidence" value="ECO:0007669"/>
    <property type="project" value="UniProtKB-ARBA"/>
</dbReference>
<proteinExistence type="inferred from homology"/>
<dbReference type="EMBL" id="CM029041">
    <property type="protein sequence ID" value="KAG2624209.1"/>
    <property type="molecule type" value="Genomic_DNA"/>
</dbReference>
<evidence type="ECO:0000256" key="15">
    <source>
        <dbReference type="ARBA" id="ARBA00047899"/>
    </source>
</evidence>
<keyword evidence="11 19" id="KW-0472">Membrane</keyword>
<evidence type="ECO:0000256" key="18">
    <source>
        <dbReference type="PROSITE-ProRule" id="PRU10141"/>
    </source>
</evidence>
<dbReference type="SMART" id="SM00108">
    <property type="entry name" value="B_lectin"/>
    <property type="match status" value="1"/>
</dbReference>
<sequence>MLLASSSLPTSAWHSHMLSHRPPAMTPLHVALAALVVFSFSLHTAAPCSTATATGDTLAAGRTLAAGDKLVSRNGKFALGFFRFRQSTAGNSTGGTTTTTVSSRGWYLGIWFNKIPVCTTVWIANRKRPIAESELNTTQLRISRDGNLVIVSLNTTTESKLWSTQVVNTTDSVSALLNSTGNLVLVPATPSSNGAPPPPLWQSFDYPTDVGLPTAKIGRNKLTGFNRSFVSKKSLIDPGPGSYSIDVGIDGAMRLTSRSSPPVVYWSWPAGRLAQLVQALDGLMDSDPRTKDLLKPTFRDDEDEVYFSYTITNDSAAVFVPIDISGQLKLNVWSKDKESWETVYAQPSDFCIAHGVCGPSTVCNGNSAPSLFCDCLETFSRKSPRDWELGDRTGGCARNTPLDCVPSSNGSKTGSTDVFHPISRVKLPFNPQTIEDATTPSNCEQACLNDCSCTAYSYSSSKCSVWHGELLDVSLDDGIAITGQDVLYLRLAARDFQSLEKNKKNKRKPRAIIAASIVSFGLLALILLLVVWRKRSKWFNVPLHDTRGSGGIIAFRYIDLVRATKNFSERLGGGGFGTVFKGVLSESTTIAVKRLDGARQGEKQFRAEVSSIGLIQHINLVKLIGFCCEGDKRLLVYEHMSNGSLDAHLFQSNAIILNWSTRYQIALGVARGLYYLHQSCRECIIHCDIKPENILLDASFAPKIADFGMAAFIGRDFSRVMTTFRGTAGYLAPEWLSGVAITPKVDVYSFGMVLLEIISGKRNTQEVNSKSSYNVAFLPVQGISKLHEGDLQSLVDPQLHGDFDLEEAERVCKVAFWCIQDNECDRPTMGEVVRVLEGLQELDMPPMPRLLAAITERSDAALL</sequence>
<evidence type="ECO:0000256" key="3">
    <source>
        <dbReference type="ARBA" id="ARBA00022536"/>
    </source>
</evidence>
<dbReference type="PIRSF" id="PIRSF000641">
    <property type="entry name" value="SRK"/>
    <property type="match status" value="1"/>
</dbReference>
<evidence type="ECO:0000256" key="19">
    <source>
        <dbReference type="SAM" id="Phobius"/>
    </source>
</evidence>
<comment type="catalytic activity">
    <reaction evidence="16 17">
        <text>L-seryl-[protein] + ATP = O-phospho-L-seryl-[protein] + ADP + H(+)</text>
        <dbReference type="Rhea" id="RHEA:17989"/>
        <dbReference type="Rhea" id="RHEA-COMP:9863"/>
        <dbReference type="Rhea" id="RHEA-COMP:11604"/>
        <dbReference type="ChEBI" id="CHEBI:15378"/>
        <dbReference type="ChEBI" id="CHEBI:29999"/>
        <dbReference type="ChEBI" id="CHEBI:30616"/>
        <dbReference type="ChEBI" id="CHEBI:83421"/>
        <dbReference type="ChEBI" id="CHEBI:456216"/>
        <dbReference type="EC" id="2.7.11.1"/>
    </reaction>
</comment>
<dbReference type="PROSITE" id="PS50011">
    <property type="entry name" value="PROTEIN_KINASE_DOM"/>
    <property type="match status" value="1"/>
</dbReference>
<dbReference type="SUPFAM" id="SSF51110">
    <property type="entry name" value="alpha-D-mannose-specific plant lectins"/>
    <property type="match status" value="1"/>
</dbReference>
<dbReference type="CDD" id="cd00028">
    <property type="entry name" value="B_lectin"/>
    <property type="match status" value="1"/>
</dbReference>
<comment type="caution">
    <text evidence="24">The sequence shown here is derived from an EMBL/GenBank/DDBJ whole genome shotgun (WGS) entry which is preliminary data.</text>
</comment>
<comment type="similarity">
    <text evidence="17">Belongs to the protein kinase superfamily. Ser/Thr protein kinase family.</text>
</comment>
<protein>
    <recommendedName>
        <fullName evidence="17">Receptor-like serine/threonine-protein kinase</fullName>
        <ecNumber evidence="17">2.7.11.1</ecNumber>
    </recommendedName>
</protein>
<dbReference type="Gene3D" id="2.90.10.10">
    <property type="entry name" value="Bulb-type lectin domain"/>
    <property type="match status" value="1"/>
</dbReference>
<dbReference type="Proteomes" id="UP000823388">
    <property type="component" value="Chromosome 3K"/>
</dbReference>
<keyword evidence="3" id="KW-0245">EGF-like domain</keyword>
<keyword evidence="5 19" id="KW-0812">Transmembrane</keyword>
<evidence type="ECO:0000256" key="17">
    <source>
        <dbReference type="PIRNR" id="PIRNR000641"/>
    </source>
</evidence>
<evidence type="ECO:0000256" key="10">
    <source>
        <dbReference type="ARBA" id="ARBA00022989"/>
    </source>
</evidence>
<dbReference type="InterPro" id="IPR003609">
    <property type="entry name" value="Pan_app"/>
</dbReference>
<keyword evidence="2 17" id="KW-0723">Serine/threonine-protein kinase</keyword>
<dbReference type="PROSITE" id="PS00108">
    <property type="entry name" value="PROTEIN_KINASE_ST"/>
    <property type="match status" value="1"/>
</dbReference>
<dbReference type="InterPro" id="IPR001480">
    <property type="entry name" value="Bulb-type_lectin_dom"/>
</dbReference>
<evidence type="ECO:0000256" key="4">
    <source>
        <dbReference type="ARBA" id="ARBA00022679"/>
    </source>
</evidence>
<feature type="domain" description="Apple" evidence="23">
    <location>
        <begin position="404"/>
        <end position="492"/>
    </location>
</feature>
<keyword evidence="12" id="KW-1015">Disulfide bond</keyword>
<dbReference type="GO" id="GO:0004674">
    <property type="term" value="F:protein serine/threonine kinase activity"/>
    <property type="evidence" value="ECO:0007669"/>
    <property type="project" value="UniProtKB-KW"/>
</dbReference>
<dbReference type="OrthoDB" id="614505at2759"/>
<dbReference type="FunFam" id="1.10.510.10:FF:000227">
    <property type="entry name" value="Serine/threonine-protein kinase"/>
    <property type="match status" value="1"/>
</dbReference>
<dbReference type="AlphaFoldDB" id="A0A8T0UVS6"/>
<feature type="transmembrane region" description="Helical" evidence="19">
    <location>
        <begin position="511"/>
        <end position="532"/>
    </location>
</feature>
<evidence type="ECO:0000256" key="9">
    <source>
        <dbReference type="ARBA" id="ARBA00022840"/>
    </source>
</evidence>
<reference evidence="24 25" key="1">
    <citation type="submission" date="2020-05" db="EMBL/GenBank/DDBJ databases">
        <title>WGS assembly of Panicum virgatum.</title>
        <authorList>
            <person name="Lovell J.T."/>
            <person name="Jenkins J."/>
            <person name="Shu S."/>
            <person name="Juenger T.E."/>
            <person name="Schmutz J."/>
        </authorList>
    </citation>
    <scope>NUCLEOTIDE SEQUENCE [LARGE SCALE GENOMIC DNA]</scope>
    <source>
        <strain evidence="25">cv. AP13</strain>
    </source>
</reference>
<name>A0A8T0UVS6_PANVG</name>
<dbReference type="FunFam" id="3.30.200.20:FF:000250">
    <property type="entry name" value="Serine/threonine-protein kinase"/>
    <property type="match status" value="1"/>
</dbReference>
<dbReference type="InterPro" id="IPR011009">
    <property type="entry name" value="Kinase-like_dom_sf"/>
</dbReference>
<keyword evidence="13" id="KW-0675">Receptor</keyword>
<dbReference type="PANTHER" id="PTHR47974:SF19">
    <property type="entry name" value="RECEPTOR-LIKE SERINE_THREONINE-PROTEIN KINASE"/>
    <property type="match status" value="1"/>
</dbReference>
<evidence type="ECO:0000259" key="23">
    <source>
        <dbReference type="PROSITE" id="PS50948"/>
    </source>
</evidence>
<dbReference type="Pfam" id="PF00069">
    <property type="entry name" value="Pkinase"/>
    <property type="match status" value="1"/>
</dbReference>
<evidence type="ECO:0000256" key="1">
    <source>
        <dbReference type="ARBA" id="ARBA00004479"/>
    </source>
</evidence>
<feature type="chain" id="PRO_5035909565" description="Receptor-like serine/threonine-protein kinase" evidence="20">
    <location>
        <begin position="48"/>
        <end position="863"/>
    </location>
</feature>
<dbReference type="EC" id="2.7.11.1" evidence="17"/>
<keyword evidence="4 17" id="KW-0808">Transferase</keyword>
<dbReference type="InterPro" id="IPR024171">
    <property type="entry name" value="SRK-like_kinase"/>
</dbReference>
<dbReference type="Pfam" id="PF01453">
    <property type="entry name" value="B_lectin"/>
    <property type="match status" value="1"/>
</dbReference>
<keyword evidence="7 17" id="KW-0547">Nucleotide-binding</keyword>
<dbReference type="Pfam" id="PF08276">
    <property type="entry name" value="PAN_2"/>
    <property type="match status" value="1"/>
</dbReference>
<evidence type="ECO:0000313" key="24">
    <source>
        <dbReference type="EMBL" id="KAG2624209.1"/>
    </source>
</evidence>
<evidence type="ECO:0000256" key="8">
    <source>
        <dbReference type="ARBA" id="ARBA00022777"/>
    </source>
</evidence>
<dbReference type="InterPro" id="IPR000719">
    <property type="entry name" value="Prot_kinase_dom"/>
</dbReference>
<feature type="domain" description="Bulb-type lectin" evidence="22">
    <location>
        <begin position="55"/>
        <end position="198"/>
    </location>
</feature>
<evidence type="ECO:0000256" key="11">
    <source>
        <dbReference type="ARBA" id="ARBA00023136"/>
    </source>
</evidence>
<feature type="domain" description="Protein kinase" evidence="21">
    <location>
        <begin position="565"/>
        <end position="839"/>
    </location>
</feature>
<feature type="signal peptide" evidence="20">
    <location>
        <begin position="1"/>
        <end position="47"/>
    </location>
</feature>
<evidence type="ECO:0000256" key="14">
    <source>
        <dbReference type="ARBA" id="ARBA00023180"/>
    </source>
</evidence>
<keyword evidence="6 20" id="KW-0732">Signal</keyword>
<dbReference type="InterPro" id="IPR000858">
    <property type="entry name" value="S_locus_glycoprot_dom"/>
</dbReference>
<dbReference type="PROSITE" id="PS00107">
    <property type="entry name" value="PROTEIN_KINASE_ATP"/>
    <property type="match status" value="1"/>
</dbReference>
<organism evidence="24 25">
    <name type="scientific">Panicum virgatum</name>
    <name type="common">Blackwell switchgrass</name>
    <dbReference type="NCBI Taxonomy" id="38727"/>
    <lineage>
        <taxon>Eukaryota</taxon>
        <taxon>Viridiplantae</taxon>
        <taxon>Streptophyta</taxon>
        <taxon>Embryophyta</taxon>
        <taxon>Tracheophyta</taxon>
        <taxon>Spermatophyta</taxon>
        <taxon>Magnoliopsida</taxon>
        <taxon>Liliopsida</taxon>
        <taxon>Poales</taxon>
        <taxon>Poaceae</taxon>
        <taxon>PACMAD clade</taxon>
        <taxon>Panicoideae</taxon>
        <taxon>Panicodae</taxon>
        <taxon>Paniceae</taxon>
        <taxon>Panicinae</taxon>
        <taxon>Panicum</taxon>
        <taxon>Panicum sect. Hiantes</taxon>
    </lineage>
</organism>